<keyword evidence="2" id="KW-1185">Reference proteome</keyword>
<dbReference type="AlphaFoldDB" id="A0A975DEG7"/>
<dbReference type="KEGG" id="pxi:J5O05_09925"/>
<organism evidence="1 2">
    <name type="scientific">Pseudoalteromonas xiamenensis</name>
    <dbReference type="NCBI Taxonomy" id="882626"/>
    <lineage>
        <taxon>Bacteria</taxon>
        <taxon>Pseudomonadati</taxon>
        <taxon>Pseudomonadota</taxon>
        <taxon>Gammaproteobacteria</taxon>
        <taxon>Alteromonadales</taxon>
        <taxon>Pseudoalteromonadaceae</taxon>
        <taxon>Pseudoalteromonas</taxon>
    </lineage>
</organism>
<protein>
    <submittedName>
        <fullName evidence="1">Uncharacterized protein</fullName>
    </submittedName>
</protein>
<sequence length="47" mass="5230">MFKLKKKVIKGLSEKRVTHAETANAVGGVVATDTRIRHCTEYTVITQ</sequence>
<reference evidence="1" key="1">
    <citation type="submission" date="2021-03" db="EMBL/GenBank/DDBJ databases">
        <title>Complete Genome of Pseudoalteromonas xiamenensis STKMTI.2, a new potential marine bacterium producing anti-Vibrio compounds.</title>
        <authorList>
            <person name="Handayani D.P."/>
            <person name="Isnansetyo A."/>
            <person name="Istiqomah I."/>
            <person name="Jumina J."/>
        </authorList>
    </citation>
    <scope>NUCLEOTIDE SEQUENCE</scope>
    <source>
        <strain evidence="1">STKMTI.2</strain>
    </source>
</reference>
<gene>
    <name evidence="1" type="ORF">J5O05_09925</name>
</gene>
<evidence type="ECO:0000313" key="2">
    <source>
        <dbReference type="Proteomes" id="UP000664904"/>
    </source>
</evidence>
<accession>A0A975DEG7</accession>
<name>A0A975DEG7_9GAMM</name>
<evidence type="ECO:0000313" key="1">
    <source>
        <dbReference type="EMBL" id="QTH70336.1"/>
    </source>
</evidence>
<proteinExistence type="predicted"/>
<dbReference type="Proteomes" id="UP000664904">
    <property type="component" value="Chromosome"/>
</dbReference>
<dbReference type="EMBL" id="CP072133">
    <property type="protein sequence ID" value="QTH70336.1"/>
    <property type="molecule type" value="Genomic_DNA"/>
</dbReference>
<dbReference type="RefSeq" id="WP_208841932.1">
    <property type="nucleotide sequence ID" value="NZ_CP072133.1"/>
</dbReference>